<comment type="caution">
    <text evidence="8">The sequence shown here is derived from an EMBL/GenBank/DDBJ whole genome shotgun (WGS) entry which is preliminary data.</text>
</comment>
<dbReference type="InterPro" id="IPR002716">
    <property type="entry name" value="PIN_dom"/>
</dbReference>
<protein>
    <recommendedName>
        <fullName evidence="6">Ribonuclease VapC</fullName>
        <shortName evidence="6">RNase VapC</shortName>
        <ecNumber evidence="6">3.1.-.-</ecNumber>
    </recommendedName>
    <alternativeName>
        <fullName evidence="6">Toxin VapC</fullName>
    </alternativeName>
</protein>
<evidence type="ECO:0000259" key="7">
    <source>
        <dbReference type="Pfam" id="PF01850"/>
    </source>
</evidence>
<comment type="cofactor">
    <cofactor evidence="6">
        <name>Mg(2+)</name>
        <dbReference type="ChEBI" id="CHEBI:18420"/>
    </cofactor>
</comment>
<evidence type="ECO:0000256" key="6">
    <source>
        <dbReference type="HAMAP-Rule" id="MF_00265"/>
    </source>
</evidence>
<keyword evidence="2 6" id="KW-0540">Nuclease</keyword>
<dbReference type="InterPro" id="IPR029060">
    <property type="entry name" value="PIN-like_dom_sf"/>
</dbReference>
<dbReference type="RefSeq" id="WP_413265187.1">
    <property type="nucleotide sequence ID" value="NZ_JBHFNR010000159.1"/>
</dbReference>
<proteinExistence type="inferred from homology"/>
<evidence type="ECO:0000256" key="2">
    <source>
        <dbReference type="ARBA" id="ARBA00022722"/>
    </source>
</evidence>
<accession>A0ABV4XXD6</accession>
<gene>
    <name evidence="6" type="primary">vapC</name>
    <name evidence="8" type="ORF">ACE1CI_21800</name>
</gene>
<evidence type="ECO:0000256" key="3">
    <source>
        <dbReference type="ARBA" id="ARBA00022723"/>
    </source>
</evidence>
<evidence type="ECO:0000256" key="1">
    <source>
        <dbReference type="ARBA" id="ARBA00022649"/>
    </source>
</evidence>
<dbReference type="InterPro" id="IPR022907">
    <property type="entry name" value="VapC_family"/>
</dbReference>
<name>A0ABV4XXD6_9CYAN</name>
<evidence type="ECO:0000313" key="9">
    <source>
        <dbReference type="Proteomes" id="UP001576784"/>
    </source>
</evidence>
<evidence type="ECO:0000256" key="4">
    <source>
        <dbReference type="ARBA" id="ARBA00022801"/>
    </source>
</evidence>
<keyword evidence="9" id="KW-1185">Reference proteome</keyword>
<feature type="binding site" evidence="6">
    <location>
        <position position="109"/>
    </location>
    <ligand>
        <name>Mg(2+)</name>
        <dbReference type="ChEBI" id="CHEBI:18420"/>
    </ligand>
</feature>
<comment type="similarity">
    <text evidence="6">Belongs to the PINc/VapC protein family.</text>
</comment>
<dbReference type="CDD" id="cd09873">
    <property type="entry name" value="PIN_Pae0151-like"/>
    <property type="match status" value="1"/>
</dbReference>
<reference evidence="8 9" key="1">
    <citation type="submission" date="2024-09" db="EMBL/GenBank/DDBJ databases">
        <title>Floridaenema gen nov. (Aerosakkonemataceae, Aerosakkonematales ord. nov., Cyanobacteria) from benthic tropical and subtropical fresh waters, with the description of four new species.</title>
        <authorList>
            <person name="Moretto J.A."/>
            <person name="Berthold D.E."/>
            <person name="Lefler F.W."/>
            <person name="Huang I.-S."/>
            <person name="Laughinghouse H. IV."/>
        </authorList>
    </citation>
    <scope>NUCLEOTIDE SEQUENCE [LARGE SCALE GENOMIC DNA]</scope>
    <source>
        <strain evidence="8 9">BLCC-F50</strain>
    </source>
</reference>
<dbReference type="EC" id="3.1.-.-" evidence="6"/>
<keyword evidence="5 6" id="KW-0460">Magnesium</keyword>
<dbReference type="Gene3D" id="3.40.50.1010">
    <property type="entry name" value="5'-nuclease"/>
    <property type="match status" value="1"/>
</dbReference>
<sequence length="152" mass="17144">MMTEYSFECVLDANVAVKLYINQPFSDKAIALLDLLQANKPAKFYIPEFFYAECANVLWQYVRLAAYPPQEAKNSLENLKQLDLQVIDTFSLISESMEIAISCGIAVYDACYVELANRLNIPLVTADQKLINALSSRSYIIQSLETLVIPSF</sequence>
<dbReference type="EMBL" id="JBHFNR010000159">
    <property type="protein sequence ID" value="MFB2895549.1"/>
    <property type="molecule type" value="Genomic_DNA"/>
</dbReference>
<feature type="binding site" evidence="6">
    <location>
        <position position="12"/>
    </location>
    <ligand>
        <name>Mg(2+)</name>
        <dbReference type="ChEBI" id="CHEBI:18420"/>
    </ligand>
</feature>
<keyword evidence="3 6" id="KW-0479">Metal-binding</keyword>
<feature type="domain" description="PIN" evidence="7">
    <location>
        <begin position="10"/>
        <end position="131"/>
    </location>
</feature>
<dbReference type="PANTHER" id="PTHR35901">
    <property type="entry name" value="RIBONUCLEASE VAPC3"/>
    <property type="match status" value="1"/>
</dbReference>
<evidence type="ECO:0000313" key="8">
    <source>
        <dbReference type="EMBL" id="MFB2895549.1"/>
    </source>
</evidence>
<dbReference type="Pfam" id="PF01850">
    <property type="entry name" value="PIN"/>
    <property type="match status" value="1"/>
</dbReference>
<dbReference type="SUPFAM" id="SSF88723">
    <property type="entry name" value="PIN domain-like"/>
    <property type="match status" value="1"/>
</dbReference>
<keyword evidence="1 6" id="KW-1277">Toxin-antitoxin system</keyword>
<comment type="function">
    <text evidence="6">Toxic component of a toxin-antitoxin (TA) system. An RNase.</text>
</comment>
<dbReference type="PANTHER" id="PTHR35901:SF1">
    <property type="entry name" value="EXONUCLEASE VAPC9"/>
    <property type="match status" value="1"/>
</dbReference>
<keyword evidence="6" id="KW-0800">Toxin</keyword>
<keyword evidence="4 6" id="KW-0378">Hydrolase</keyword>
<dbReference type="InterPro" id="IPR044153">
    <property type="entry name" value="PIN_Pae0151-like"/>
</dbReference>
<dbReference type="Proteomes" id="UP001576784">
    <property type="component" value="Unassembled WGS sequence"/>
</dbReference>
<evidence type="ECO:0000256" key="5">
    <source>
        <dbReference type="ARBA" id="ARBA00022842"/>
    </source>
</evidence>
<organism evidence="8 9">
    <name type="scientific">Floridaenema flaviceps BLCC-F50</name>
    <dbReference type="NCBI Taxonomy" id="3153642"/>
    <lineage>
        <taxon>Bacteria</taxon>
        <taxon>Bacillati</taxon>
        <taxon>Cyanobacteriota</taxon>
        <taxon>Cyanophyceae</taxon>
        <taxon>Oscillatoriophycideae</taxon>
        <taxon>Aerosakkonematales</taxon>
        <taxon>Aerosakkonemataceae</taxon>
        <taxon>Floridanema</taxon>
        <taxon>Floridanema flaviceps</taxon>
    </lineage>
</organism>
<dbReference type="InterPro" id="IPR051619">
    <property type="entry name" value="TypeII_TA_RNase_PINc/VapC"/>
</dbReference>
<dbReference type="HAMAP" id="MF_00265">
    <property type="entry name" value="VapC_Nob1"/>
    <property type="match status" value="1"/>
</dbReference>